<dbReference type="Proteomes" id="UP000886101">
    <property type="component" value="Unassembled WGS sequence"/>
</dbReference>
<feature type="non-terminal residue" evidence="2">
    <location>
        <position position="1"/>
    </location>
</feature>
<dbReference type="Gene3D" id="3.90.110.10">
    <property type="entry name" value="Lactate dehydrogenase/glycoside hydrolase, family 4, C-terminal"/>
    <property type="match status" value="1"/>
</dbReference>
<dbReference type="GO" id="GO:0030060">
    <property type="term" value="F:L-malate dehydrogenase (NAD+) activity"/>
    <property type="evidence" value="ECO:0007669"/>
    <property type="project" value="UniProtKB-EC"/>
</dbReference>
<dbReference type="InterPro" id="IPR015955">
    <property type="entry name" value="Lactate_DH/Glyco_Ohase_4_C"/>
</dbReference>
<feature type="domain" description="Lactate/malate dehydrogenase C-terminal" evidence="1">
    <location>
        <begin position="4"/>
        <end position="46"/>
    </location>
</feature>
<dbReference type="InterPro" id="IPR022383">
    <property type="entry name" value="Lactate/malate_DH_C"/>
</dbReference>
<protein>
    <submittedName>
        <fullName evidence="2">Malate dehydrogenase</fullName>
        <ecNumber evidence="2">1.1.1.37</ecNumber>
    </submittedName>
</protein>
<dbReference type="SUPFAM" id="SSF56327">
    <property type="entry name" value="LDH C-terminal domain-like"/>
    <property type="match status" value="1"/>
</dbReference>
<dbReference type="EC" id="1.1.1.37" evidence="2"/>
<organism evidence="2">
    <name type="scientific">Thermodesulfatator atlanticus</name>
    <dbReference type="NCBI Taxonomy" id="501497"/>
    <lineage>
        <taxon>Bacteria</taxon>
        <taxon>Pseudomonadati</taxon>
        <taxon>Thermodesulfobacteriota</taxon>
        <taxon>Thermodesulfobacteria</taxon>
        <taxon>Thermodesulfobacteriales</taxon>
        <taxon>Thermodesulfatatoraceae</taxon>
        <taxon>Thermodesulfatator</taxon>
    </lineage>
</organism>
<comment type="caution">
    <text evidence="2">The sequence shown here is derived from an EMBL/GenBank/DDBJ whole genome shotgun (WGS) entry which is preliminary data.</text>
</comment>
<reference evidence="2" key="1">
    <citation type="journal article" date="2020" name="mSystems">
        <title>Genome- and Community-Level Interaction Insights into Carbon Utilization and Element Cycling Functions of Hydrothermarchaeota in Hydrothermal Sediment.</title>
        <authorList>
            <person name="Zhou Z."/>
            <person name="Liu Y."/>
            <person name="Xu W."/>
            <person name="Pan J."/>
            <person name="Luo Z.H."/>
            <person name="Li M."/>
        </authorList>
    </citation>
    <scope>NUCLEOTIDE SEQUENCE [LARGE SCALE GENOMIC DNA]</scope>
    <source>
        <strain evidence="2">HyVt-533</strain>
    </source>
</reference>
<dbReference type="AlphaFoldDB" id="A0A7V5P0Y9"/>
<gene>
    <name evidence="2" type="ORF">ENJ96_07065</name>
</gene>
<accession>A0A7V5P0Y9</accession>
<name>A0A7V5P0Y9_9BACT</name>
<evidence type="ECO:0000259" key="1">
    <source>
        <dbReference type="Pfam" id="PF02866"/>
    </source>
</evidence>
<sequence>FKDVFIGVPVVLGAGGVERILEFPLTEDEKKALSLSVEAVRRQIEKTGL</sequence>
<dbReference type="EMBL" id="DROK01000206">
    <property type="protein sequence ID" value="HHI97597.1"/>
    <property type="molecule type" value="Genomic_DNA"/>
</dbReference>
<proteinExistence type="predicted"/>
<dbReference type="Pfam" id="PF02866">
    <property type="entry name" value="Ldh_1_C"/>
    <property type="match status" value="1"/>
</dbReference>
<evidence type="ECO:0000313" key="2">
    <source>
        <dbReference type="EMBL" id="HHI97597.1"/>
    </source>
</evidence>
<keyword evidence="2" id="KW-0560">Oxidoreductase</keyword>